<feature type="transmembrane region" description="Helical" evidence="1">
    <location>
        <begin position="342"/>
        <end position="364"/>
    </location>
</feature>
<feature type="transmembrane region" description="Helical" evidence="1">
    <location>
        <begin position="557"/>
        <end position="580"/>
    </location>
</feature>
<sequence>MAPWSSDRCRQEELYFVQKHEATATLPRGQCWFLIDAKWNERWWAYATTADSPAPGPITNETLVEDSWRLRLHGDAPGNADTPCLGLQLTTDYVCVTSLVWCFLVELHGTSGLPPLARYTKDIYSVQVPSVLLDKVLKVPRLQAKVLVSSFVHHSTGQVSPRPPTVPIDNKASNAVASSWPFLAPIPLANWMQLQYCILLATDIAFHCHNGSNMWQGVALASVWISVPTLLVQFAITTVRPLCSHASAVGAPLVVGVWFQTALVFAGVASVPVILSYVSMGKFLVWIVQDPSTVATARAFAATLAVGVPPQFAFSALVSVFGVVVQEGGGISPLVVAHMLTWILNGLLNVLFLHGCIGVPPLGVHGPAWATVMSQYVQVIAFALWALFVSPSWNCWGGWSLECIRRFPTFVASAMTTSWVWKTILDWACACAVLVFAASSSTMNATQTSTQAFFLVLFHCGRVFAQSIGDASVQAEGSNARVHATVVVLGALGVFSASVGLGGDRFVGFFLGTDPQVVDAFRSVEPSFLWALGLLTGSTVMQVWLLQGADEEFFHRVGHMCATAFVYAPLSYVMGVTWQWGFGGMWWSMVCSQVWTILALCWVTVRGTSSVQSLVDEESRSLLPLQRAPSQETSRQHVSN</sequence>
<feature type="transmembrane region" description="Helical" evidence="1">
    <location>
        <begin position="217"/>
        <end position="237"/>
    </location>
</feature>
<gene>
    <name evidence="3" type="ORF">H257_00817</name>
</gene>
<evidence type="ECO:0000313" key="3">
    <source>
        <dbReference type="EMBL" id="ETV89606.1"/>
    </source>
</evidence>
<proteinExistence type="predicted"/>
<accession>W4HDG0</accession>
<feature type="domain" description="DUSP" evidence="2">
    <location>
        <begin position="6"/>
        <end position="121"/>
    </location>
</feature>
<feature type="transmembrane region" description="Helical" evidence="1">
    <location>
        <begin position="257"/>
        <end position="278"/>
    </location>
</feature>
<organism evidence="3">
    <name type="scientific">Aphanomyces astaci</name>
    <name type="common">Crayfish plague agent</name>
    <dbReference type="NCBI Taxonomy" id="112090"/>
    <lineage>
        <taxon>Eukaryota</taxon>
        <taxon>Sar</taxon>
        <taxon>Stramenopiles</taxon>
        <taxon>Oomycota</taxon>
        <taxon>Saprolegniomycetes</taxon>
        <taxon>Saprolegniales</taxon>
        <taxon>Verrucalvaceae</taxon>
        <taxon>Aphanomyces</taxon>
    </lineage>
</organism>
<reference evidence="3" key="1">
    <citation type="submission" date="2013-12" db="EMBL/GenBank/DDBJ databases">
        <title>The Genome Sequence of Aphanomyces astaci APO3.</title>
        <authorList>
            <consortium name="The Broad Institute Genomics Platform"/>
            <person name="Russ C."/>
            <person name="Tyler B."/>
            <person name="van West P."/>
            <person name="Dieguez-Uribeondo J."/>
            <person name="Young S.K."/>
            <person name="Zeng Q."/>
            <person name="Gargeya S."/>
            <person name="Fitzgerald M."/>
            <person name="Abouelleil A."/>
            <person name="Alvarado L."/>
            <person name="Chapman S.B."/>
            <person name="Gainer-Dewar J."/>
            <person name="Goldberg J."/>
            <person name="Griggs A."/>
            <person name="Gujja S."/>
            <person name="Hansen M."/>
            <person name="Howarth C."/>
            <person name="Imamovic A."/>
            <person name="Ireland A."/>
            <person name="Larimer J."/>
            <person name="McCowan C."/>
            <person name="Murphy C."/>
            <person name="Pearson M."/>
            <person name="Poon T.W."/>
            <person name="Priest M."/>
            <person name="Roberts A."/>
            <person name="Saif S."/>
            <person name="Shea T."/>
            <person name="Sykes S."/>
            <person name="Wortman J."/>
            <person name="Nusbaum C."/>
            <person name="Birren B."/>
        </authorList>
    </citation>
    <scope>NUCLEOTIDE SEQUENCE [LARGE SCALE GENOMIC DNA]</scope>
    <source>
        <strain evidence="3">APO3</strain>
    </source>
</reference>
<evidence type="ECO:0000259" key="2">
    <source>
        <dbReference type="PROSITE" id="PS51283"/>
    </source>
</evidence>
<dbReference type="PROSITE" id="PS51283">
    <property type="entry name" value="DUSP"/>
    <property type="match status" value="1"/>
</dbReference>
<keyword evidence="1" id="KW-0812">Transmembrane</keyword>
<dbReference type="AlphaFoldDB" id="W4HDG0"/>
<protein>
    <recommendedName>
        <fullName evidence="2">DUSP domain-containing protein</fullName>
    </recommendedName>
</protein>
<name>W4HDG0_APHAT</name>
<dbReference type="SUPFAM" id="SSF143791">
    <property type="entry name" value="DUSP-like"/>
    <property type="match status" value="1"/>
</dbReference>
<feature type="transmembrane region" description="Helical" evidence="1">
    <location>
        <begin position="419"/>
        <end position="438"/>
    </location>
</feature>
<keyword evidence="1" id="KW-0472">Membrane</keyword>
<feature type="transmembrane region" description="Helical" evidence="1">
    <location>
        <begin position="299"/>
        <end position="322"/>
    </location>
</feature>
<dbReference type="GeneID" id="20802813"/>
<feature type="transmembrane region" description="Helical" evidence="1">
    <location>
        <begin position="376"/>
        <end position="399"/>
    </location>
</feature>
<dbReference type="VEuPathDB" id="FungiDB:H257_00817"/>
<feature type="transmembrane region" description="Helical" evidence="1">
    <location>
        <begin position="527"/>
        <end position="545"/>
    </location>
</feature>
<evidence type="ECO:0000256" key="1">
    <source>
        <dbReference type="SAM" id="Phobius"/>
    </source>
</evidence>
<keyword evidence="1" id="KW-1133">Transmembrane helix</keyword>
<dbReference type="OrthoDB" id="66628at2759"/>
<dbReference type="RefSeq" id="XP_009822006.1">
    <property type="nucleotide sequence ID" value="XM_009823704.1"/>
</dbReference>
<dbReference type="PANTHER" id="PTHR11206">
    <property type="entry name" value="MULTIDRUG RESISTANCE PROTEIN"/>
    <property type="match status" value="1"/>
</dbReference>
<dbReference type="InterPro" id="IPR006615">
    <property type="entry name" value="Pept_C19_DUSP"/>
</dbReference>
<feature type="transmembrane region" description="Helical" evidence="1">
    <location>
        <begin position="586"/>
        <end position="605"/>
    </location>
</feature>
<dbReference type="SMART" id="SM00695">
    <property type="entry name" value="DUSP"/>
    <property type="match status" value="1"/>
</dbReference>
<dbReference type="Pfam" id="PF06337">
    <property type="entry name" value="DUSP"/>
    <property type="match status" value="1"/>
</dbReference>
<dbReference type="EMBL" id="KI913114">
    <property type="protein sequence ID" value="ETV89606.1"/>
    <property type="molecule type" value="Genomic_DNA"/>
</dbReference>
<dbReference type="STRING" id="112090.W4HDG0"/>
<dbReference type="InterPro" id="IPR035927">
    <property type="entry name" value="DUSP-like_sf"/>
</dbReference>
<dbReference type="Gene3D" id="3.30.2230.10">
    <property type="entry name" value="DUSP-like"/>
    <property type="match status" value="1"/>
</dbReference>
<feature type="transmembrane region" description="Helical" evidence="1">
    <location>
        <begin position="486"/>
        <end position="507"/>
    </location>
</feature>
<dbReference type="GO" id="GO:0004843">
    <property type="term" value="F:cysteine-type deubiquitinase activity"/>
    <property type="evidence" value="ECO:0007669"/>
    <property type="project" value="InterPro"/>
</dbReference>